<dbReference type="InterPro" id="IPR051550">
    <property type="entry name" value="SCF-Subunits/Alg-Epimerases"/>
</dbReference>
<sequence length="466" mass="48370">MSRALISVLFLYAMVTALLPQPSLAMDAGSALPIPAASQQRLSTAKFGTVIPIATVGASQGLFGELEKHVDPNVTAIVIESGAFTLSDLAAIAAVKHLEGTVQKRGETFQIMAPLVIWKGAELRIGKGEQLLLDGTKSALILNAGTLTVTEASIDASASSDAGNPFRPFILTVADGSASIRDSHIRNLGFGSFAEASGLSFLGRGFSLSTSNIQVTNNTISNLVSLSLVKANGSVIDGNSLTDMRSSSIVVQSTSRVTVLNNSLLSSKGHGIRVTSRSQQVNLQHNDITASQGHGIFVDDGSVLVALKDNRVERSKLSGIVIKGSGCSTVSDNLVVGNKLSGVRAEGSLGVEISGNSILKNHDGISLEEQAGAMSTDIHSNVFSRNAIGIRSDGHGDVRLSANDFSAQWPRLFAGAMAGATGRYLDAHEGRSNAEFIVNGKQSPAIVQLASFSAFGLAACNKTIGG</sequence>
<dbReference type="EMBL" id="JAAMCP010000010">
    <property type="protein sequence ID" value="NTF38352.1"/>
    <property type="molecule type" value="Genomic_DNA"/>
</dbReference>
<dbReference type="Pfam" id="PF13229">
    <property type="entry name" value="Beta_helix"/>
    <property type="match status" value="1"/>
</dbReference>
<evidence type="ECO:0000313" key="4">
    <source>
        <dbReference type="EMBL" id="NTF38352.1"/>
    </source>
</evidence>
<dbReference type="Proteomes" id="UP000822331">
    <property type="component" value="Unassembled WGS sequence"/>
</dbReference>
<feature type="domain" description="Right handed beta helix" evidence="3">
    <location>
        <begin position="271"/>
        <end position="407"/>
    </location>
</feature>
<dbReference type="Proteomes" id="UP000663912">
    <property type="component" value="Chromosome 2"/>
</dbReference>
<evidence type="ECO:0000313" key="5">
    <source>
        <dbReference type="EMBL" id="QTG02170.1"/>
    </source>
</evidence>
<gene>
    <name evidence="4" type="ORF">G6L72_16745</name>
    <name evidence="5" type="ORF">G6M88_17190</name>
</gene>
<name>A0AAE7USS3_9HYPH</name>
<reference evidence="4 7" key="1">
    <citation type="journal article" date="2020" name="Science">
        <title>Unexpected conservation and global transmission of agrobacterial virulence plasmids.</title>
        <authorList>
            <person name="Weisberg A.J."/>
            <person name="Davis E.W. 2nd"/>
            <person name="Tabima J."/>
            <person name="Belcher M.S."/>
            <person name="Miller M."/>
            <person name="Kuo C.H."/>
            <person name="Loper J.E."/>
            <person name="Grunwald N.J."/>
            <person name="Putnam M.L."/>
            <person name="Chang J.H."/>
        </authorList>
    </citation>
    <scope>NUCLEOTIDE SEQUENCE [LARGE SCALE GENOMIC DNA]</scope>
    <source>
        <strain evidence="4 7">A19/93</strain>
    </source>
</reference>
<dbReference type="EMBL" id="CP049207">
    <property type="protein sequence ID" value="QTG02170.1"/>
    <property type="molecule type" value="Genomic_DNA"/>
</dbReference>
<dbReference type="RefSeq" id="WP_065700248.1">
    <property type="nucleotide sequence ID" value="NZ_CP049207.1"/>
</dbReference>
<evidence type="ECO:0000256" key="2">
    <source>
        <dbReference type="SAM" id="SignalP"/>
    </source>
</evidence>
<protein>
    <submittedName>
        <fullName evidence="5">DUF1565 domain-containing protein</fullName>
    </submittedName>
</protein>
<feature type="signal peptide" evidence="2">
    <location>
        <begin position="1"/>
        <end position="25"/>
    </location>
</feature>
<dbReference type="PANTHER" id="PTHR22990:SF15">
    <property type="entry name" value="F-BOX ONLY PROTEIN 10"/>
    <property type="match status" value="1"/>
</dbReference>
<dbReference type="InterPro" id="IPR006626">
    <property type="entry name" value="PbH1"/>
</dbReference>
<dbReference type="Gene3D" id="2.160.20.10">
    <property type="entry name" value="Single-stranded right-handed beta-helix, Pectin lyase-like"/>
    <property type="match status" value="1"/>
</dbReference>
<accession>A0AAE7USS3</accession>
<proteinExistence type="predicted"/>
<dbReference type="InterPro" id="IPR039448">
    <property type="entry name" value="Beta_helix"/>
</dbReference>
<dbReference type="SUPFAM" id="SSF51126">
    <property type="entry name" value="Pectin lyase-like"/>
    <property type="match status" value="1"/>
</dbReference>
<feature type="chain" id="PRO_5042203933" evidence="2">
    <location>
        <begin position="26"/>
        <end position="466"/>
    </location>
</feature>
<keyword evidence="7" id="KW-1185">Reference proteome</keyword>
<keyword evidence="1" id="KW-0677">Repeat</keyword>
<keyword evidence="2" id="KW-0732">Signal</keyword>
<organism evidence="5 6">
    <name type="scientific">Agrobacterium rubi</name>
    <dbReference type="NCBI Taxonomy" id="28099"/>
    <lineage>
        <taxon>Bacteria</taxon>
        <taxon>Pseudomonadati</taxon>
        <taxon>Pseudomonadota</taxon>
        <taxon>Alphaproteobacteria</taxon>
        <taxon>Hyphomicrobiales</taxon>
        <taxon>Rhizobiaceae</taxon>
        <taxon>Rhizobium/Agrobacterium group</taxon>
        <taxon>Agrobacterium</taxon>
    </lineage>
</organism>
<dbReference type="KEGG" id="arui:G6M88_17190"/>
<evidence type="ECO:0000313" key="6">
    <source>
        <dbReference type="Proteomes" id="UP000663912"/>
    </source>
</evidence>
<evidence type="ECO:0000313" key="7">
    <source>
        <dbReference type="Proteomes" id="UP000822331"/>
    </source>
</evidence>
<evidence type="ECO:0000256" key="1">
    <source>
        <dbReference type="ARBA" id="ARBA00022737"/>
    </source>
</evidence>
<dbReference type="InterPro" id="IPR012334">
    <property type="entry name" value="Pectin_lyas_fold"/>
</dbReference>
<dbReference type="InterPro" id="IPR011050">
    <property type="entry name" value="Pectin_lyase_fold/virulence"/>
</dbReference>
<dbReference type="PANTHER" id="PTHR22990">
    <property type="entry name" value="F-BOX ONLY PROTEIN"/>
    <property type="match status" value="1"/>
</dbReference>
<reference evidence="5" key="2">
    <citation type="submission" date="2020-02" db="EMBL/GenBank/DDBJ databases">
        <title>Unexpected conservation and global transmission of agrobacterial virulence plasmids.</title>
        <authorList>
            <person name="Weisberg A.J."/>
            <person name="Davis E.W. II"/>
            <person name="Tabima J.R."/>
            <person name="Belcher M.S."/>
            <person name="Miller M."/>
            <person name="Kuo C.-H."/>
            <person name="Loper J.E."/>
            <person name="Grunwald N.J."/>
            <person name="Putnam M.L."/>
            <person name="Chang J.H."/>
        </authorList>
    </citation>
    <scope>NUCLEOTIDE SEQUENCE</scope>
    <source>
        <strain evidence="5">W2/73</strain>
    </source>
</reference>
<dbReference type="SMART" id="SM00710">
    <property type="entry name" value="PbH1"/>
    <property type="match status" value="7"/>
</dbReference>
<dbReference type="AlphaFoldDB" id="A0AAE7USS3"/>
<evidence type="ECO:0000259" key="3">
    <source>
        <dbReference type="Pfam" id="PF13229"/>
    </source>
</evidence>